<dbReference type="GO" id="GO:0070573">
    <property type="term" value="F:metallodipeptidase activity"/>
    <property type="evidence" value="ECO:0007669"/>
    <property type="project" value="TreeGrafter"/>
</dbReference>
<proteinExistence type="predicted"/>
<dbReference type="Gene3D" id="3.40.630.10">
    <property type="entry name" value="Zn peptidases"/>
    <property type="match status" value="2"/>
</dbReference>
<keyword evidence="1" id="KW-0645">Protease</keyword>
<name>A0A1W1EJ71_9ZZZZ</name>
<dbReference type="GO" id="GO:0005829">
    <property type="term" value="C:cytosol"/>
    <property type="evidence" value="ECO:0007669"/>
    <property type="project" value="TreeGrafter"/>
</dbReference>
<keyword evidence="1" id="KW-0224">Dipeptidase</keyword>
<evidence type="ECO:0000313" key="1">
    <source>
        <dbReference type="EMBL" id="SHO80900.1"/>
    </source>
</evidence>
<dbReference type="SUPFAM" id="SSF53187">
    <property type="entry name" value="Zn-dependent exopeptidases"/>
    <property type="match status" value="1"/>
</dbReference>
<reference evidence="1" key="1">
    <citation type="submission" date="2016-10" db="EMBL/GenBank/DDBJ databases">
        <authorList>
            <person name="de Groot N.N."/>
        </authorList>
    </citation>
    <scope>NUCLEOTIDE SEQUENCE</scope>
</reference>
<protein>
    <submittedName>
        <fullName evidence="1">Aminoacyl-histidine dipeptidase (Peptidase D)</fullName>
        <ecNumber evidence="1">3.4.13.-</ecNumber>
    </submittedName>
</protein>
<dbReference type="PANTHER" id="PTHR43501:SF1">
    <property type="entry name" value="CYTOSOL NON-SPECIFIC DIPEPTIDASE"/>
    <property type="match status" value="1"/>
</dbReference>
<dbReference type="AlphaFoldDB" id="A0A1W1EJ71"/>
<gene>
    <name evidence="1" type="ORF">MNB_SV-15-550</name>
</gene>
<dbReference type="EC" id="3.4.13.-" evidence="1"/>
<dbReference type="EMBL" id="FRYL01000021">
    <property type="protein sequence ID" value="SHO80900.1"/>
    <property type="molecule type" value="Genomic_DNA"/>
</dbReference>
<accession>A0A1W1EJ71</accession>
<dbReference type="SUPFAM" id="SSF55031">
    <property type="entry name" value="Bacterial exopeptidase dimerisation domain"/>
    <property type="match status" value="1"/>
</dbReference>
<dbReference type="PANTHER" id="PTHR43501">
    <property type="entry name" value="CYTOSOL NON-SPECIFIC DIPEPTIDASE"/>
    <property type="match status" value="1"/>
</dbReference>
<dbReference type="PRINTS" id="PR00934">
    <property type="entry name" value="XHISDIPTASE"/>
</dbReference>
<dbReference type="InterPro" id="IPR036264">
    <property type="entry name" value="Bact_exopeptidase_dim_dom"/>
</dbReference>
<keyword evidence="1" id="KW-0378">Hydrolase</keyword>
<dbReference type="GO" id="GO:0006508">
    <property type="term" value="P:proteolysis"/>
    <property type="evidence" value="ECO:0007669"/>
    <property type="project" value="InterPro"/>
</dbReference>
<organism evidence="1">
    <name type="scientific">hydrothermal vent metagenome</name>
    <dbReference type="NCBI Taxonomy" id="652676"/>
    <lineage>
        <taxon>unclassified sequences</taxon>
        <taxon>metagenomes</taxon>
        <taxon>ecological metagenomes</taxon>
    </lineage>
</organism>
<sequence length="420" mass="47320">MNSKIIDYFIEITKIPHCSKDTSKLRDFLVEFAKKRDYNVELDSDNILISKGSPKIILQAHYDMVCMGKAPNIQTFIDGDLLKAKESSLGADNGIAIAMMMELMDKGIECEYLLTNDEEIGLIGAKALNFKFKSNYMLNLDSEDEGEVYIGCAGGEDIKASYNYESNQIVNHNIYELSINNLDGGHSGVDIDKNIPSAIKLLVEYLKSIDFKLISFDGGERRNSIPSNAKAVIQTNNKLLKDELINIKKINGEFKTIDNTLIDILDKIHHGVVDYDNEFNIPNSSINLAIVHSDYKSSTIEITTRAMSSKSLEAVSNSAIKILQEYNYRYQIEDNYPAWQPKIDNFSRLVDKRMRDEFGESKFKAIHAGLECGVISNLYPHLSFASIGPTIRYPHSKNEELKISSVNKIFQVVLNVINDI</sequence>
<dbReference type="InterPro" id="IPR001160">
    <property type="entry name" value="Peptidase_M20C"/>
</dbReference>